<dbReference type="Pfam" id="PF01844">
    <property type="entry name" value="HNH"/>
    <property type="match status" value="1"/>
</dbReference>
<proteinExistence type="predicted"/>
<dbReference type="AlphaFoldDB" id="A0A150PEW2"/>
<accession>A0A150PEW2</accession>
<dbReference type="GO" id="GO:0003676">
    <property type="term" value="F:nucleic acid binding"/>
    <property type="evidence" value="ECO:0007669"/>
    <property type="project" value="InterPro"/>
</dbReference>
<dbReference type="EMBL" id="JELX01002811">
    <property type="protein sequence ID" value="KYF54213.1"/>
    <property type="molecule type" value="Genomic_DNA"/>
</dbReference>
<organism evidence="2 3">
    <name type="scientific">Sorangium cellulosum</name>
    <name type="common">Polyangium cellulosum</name>
    <dbReference type="NCBI Taxonomy" id="56"/>
    <lineage>
        <taxon>Bacteria</taxon>
        <taxon>Pseudomonadati</taxon>
        <taxon>Myxococcota</taxon>
        <taxon>Polyangia</taxon>
        <taxon>Polyangiales</taxon>
        <taxon>Polyangiaceae</taxon>
        <taxon>Sorangium</taxon>
    </lineage>
</organism>
<gene>
    <name evidence="2" type="ORF">BE04_31430</name>
</gene>
<evidence type="ECO:0000259" key="1">
    <source>
        <dbReference type="Pfam" id="PF01844"/>
    </source>
</evidence>
<dbReference type="Gene3D" id="1.10.30.50">
    <property type="match status" value="1"/>
</dbReference>
<evidence type="ECO:0000313" key="3">
    <source>
        <dbReference type="Proteomes" id="UP000075604"/>
    </source>
</evidence>
<name>A0A150PEW2_SORCE</name>
<dbReference type="GO" id="GO:0004519">
    <property type="term" value="F:endonuclease activity"/>
    <property type="evidence" value="ECO:0007669"/>
    <property type="project" value="InterPro"/>
</dbReference>
<dbReference type="GO" id="GO:0008270">
    <property type="term" value="F:zinc ion binding"/>
    <property type="evidence" value="ECO:0007669"/>
    <property type="project" value="InterPro"/>
</dbReference>
<protein>
    <recommendedName>
        <fullName evidence="1">HNH domain-containing protein</fullName>
    </recommendedName>
</protein>
<dbReference type="CDD" id="cd00085">
    <property type="entry name" value="HNHc"/>
    <property type="match status" value="1"/>
</dbReference>
<sequence length="218" mass="25586">MIPIKRLPAPDVLARNEDRWRTAFLKQRAKDPQKRPSSKQYAHPDIVSTLETMSHHKCFYCEQSTKQTRREVDHYIDIAEDPTRAFTWANLYLACWECNHQKQPYRAIPVTDCLDPCAPDAQPSAHLMFEKELIRAREGSAQGLATIKKYRLDRKDLDHKRLKQLQLFNEALVRIKDAQIADGRKNMNESEKALLRSFCQPDFPFSLMFQVYLERHSL</sequence>
<evidence type="ECO:0000313" key="2">
    <source>
        <dbReference type="EMBL" id="KYF54213.1"/>
    </source>
</evidence>
<dbReference type="InterPro" id="IPR002711">
    <property type="entry name" value="HNH"/>
</dbReference>
<feature type="domain" description="HNH" evidence="1">
    <location>
        <begin position="58"/>
        <end position="102"/>
    </location>
</feature>
<comment type="caution">
    <text evidence="2">The sequence shown here is derived from an EMBL/GenBank/DDBJ whole genome shotgun (WGS) entry which is preliminary data.</text>
</comment>
<dbReference type="InterPro" id="IPR003615">
    <property type="entry name" value="HNH_nuc"/>
</dbReference>
<dbReference type="Proteomes" id="UP000075604">
    <property type="component" value="Unassembled WGS sequence"/>
</dbReference>
<reference evidence="2 3" key="1">
    <citation type="submission" date="2014-02" db="EMBL/GenBank/DDBJ databases">
        <title>The small core and large imbalanced accessory genome model reveals a collaborative survival strategy of Sorangium cellulosum strains in nature.</title>
        <authorList>
            <person name="Han K."/>
            <person name="Peng R."/>
            <person name="Blom J."/>
            <person name="Li Y.-Z."/>
        </authorList>
    </citation>
    <scope>NUCLEOTIDE SEQUENCE [LARGE SCALE GENOMIC DNA]</scope>
    <source>
        <strain evidence="2 3">So0157-18</strain>
    </source>
</reference>